<dbReference type="PROSITE" id="PS51257">
    <property type="entry name" value="PROKAR_LIPOPROTEIN"/>
    <property type="match status" value="1"/>
</dbReference>
<reference evidence="1 2" key="1">
    <citation type="submission" date="2021-02" db="EMBL/GenBank/DDBJ databases">
        <title>De Novo genome assembly of isolated myxobacteria.</title>
        <authorList>
            <person name="Stevens D.C."/>
        </authorList>
    </citation>
    <scope>NUCLEOTIDE SEQUENCE [LARGE SCALE GENOMIC DNA]</scope>
    <source>
        <strain evidence="2">SCPEA02</strain>
    </source>
</reference>
<evidence type="ECO:0000313" key="2">
    <source>
        <dbReference type="Proteomes" id="UP000662747"/>
    </source>
</evidence>
<protein>
    <recommendedName>
        <fullName evidence="3">Lipoprotein</fullName>
    </recommendedName>
</protein>
<sequence>MKRSSTWMMVCGLTLVMGCGGPPEDVQADAPEAPRDGLLSQTILREQPDGTMTQETTFITREEQLAQIEARDAIFRSLGGRVTQQDLDDLLTDSGCAGSSLWLFDQTSLTGNQLCLYKQVGADQGWLNLGTIFRKFQSPIFLTWANAVRSLYSGVHPGALQSCTATSCSATIYQNFNAYQRLDSIFYGTQLNWAYLYTP</sequence>
<name>A0ABX7P7Y1_9BACT</name>
<evidence type="ECO:0008006" key="3">
    <source>
        <dbReference type="Google" id="ProtNLM"/>
    </source>
</evidence>
<gene>
    <name evidence="1" type="ORF">JY651_17145</name>
</gene>
<dbReference type="RefSeq" id="WP_206728094.1">
    <property type="nucleotide sequence ID" value="NZ_CP071090.1"/>
</dbReference>
<accession>A0ABX7P7Y1</accession>
<proteinExistence type="predicted"/>
<evidence type="ECO:0000313" key="1">
    <source>
        <dbReference type="EMBL" id="QSQ26549.1"/>
    </source>
</evidence>
<dbReference type="Proteomes" id="UP000662747">
    <property type="component" value="Chromosome"/>
</dbReference>
<dbReference type="EMBL" id="CP071090">
    <property type="protein sequence ID" value="QSQ26549.1"/>
    <property type="molecule type" value="Genomic_DNA"/>
</dbReference>
<keyword evidence="2" id="KW-1185">Reference proteome</keyword>
<organism evidence="1 2">
    <name type="scientific">Pyxidicoccus parkwayensis</name>
    <dbReference type="NCBI Taxonomy" id="2813578"/>
    <lineage>
        <taxon>Bacteria</taxon>
        <taxon>Pseudomonadati</taxon>
        <taxon>Myxococcota</taxon>
        <taxon>Myxococcia</taxon>
        <taxon>Myxococcales</taxon>
        <taxon>Cystobacterineae</taxon>
        <taxon>Myxococcaceae</taxon>
        <taxon>Pyxidicoccus</taxon>
    </lineage>
</organism>